<sequence length="80" mass="9569">MRDFTDLNEIKKPANQIKKQRTNTRQLWWLKQKCSYQDPSNLNEFRYCPEVVVFRSVVRRSQPAIHFREAKESMLAAILA</sequence>
<accession>A0AAP0QMX9</accession>
<dbReference type="Proteomes" id="UP001428341">
    <property type="component" value="Unassembled WGS sequence"/>
</dbReference>
<evidence type="ECO:0000313" key="2">
    <source>
        <dbReference type="Proteomes" id="UP001428341"/>
    </source>
</evidence>
<comment type="caution">
    <text evidence="1">The sequence shown here is derived from an EMBL/GenBank/DDBJ whole genome shotgun (WGS) entry which is preliminary data.</text>
</comment>
<gene>
    <name evidence="1" type="ORF">WN944_005243</name>
</gene>
<reference evidence="1 2" key="1">
    <citation type="submission" date="2024-05" db="EMBL/GenBank/DDBJ databases">
        <title>Haplotype-resolved chromosome-level genome assembly of Huyou (Citrus changshanensis).</title>
        <authorList>
            <person name="Miao C."/>
            <person name="Chen W."/>
            <person name="Wu Y."/>
            <person name="Wang L."/>
            <person name="Zhao S."/>
            <person name="Grierson D."/>
            <person name="Xu C."/>
            <person name="Chen K."/>
        </authorList>
    </citation>
    <scope>NUCLEOTIDE SEQUENCE [LARGE SCALE GENOMIC DNA]</scope>
    <source>
        <strain evidence="1">01-14</strain>
        <tissue evidence="1">Leaf</tissue>
    </source>
</reference>
<proteinExistence type="predicted"/>
<dbReference type="EMBL" id="JBCGBO010000006">
    <property type="protein sequence ID" value="KAK9194536.1"/>
    <property type="molecule type" value="Genomic_DNA"/>
</dbReference>
<organism evidence="1 2">
    <name type="scientific">Citrus x changshan-huyou</name>
    <dbReference type="NCBI Taxonomy" id="2935761"/>
    <lineage>
        <taxon>Eukaryota</taxon>
        <taxon>Viridiplantae</taxon>
        <taxon>Streptophyta</taxon>
        <taxon>Embryophyta</taxon>
        <taxon>Tracheophyta</taxon>
        <taxon>Spermatophyta</taxon>
        <taxon>Magnoliopsida</taxon>
        <taxon>eudicotyledons</taxon>
        <taxon>Gunneridae</taxon>
        <taxon>Pentapetalae</taxon>
        <taxon>rosids</taxon>
        <taxon>malvids</taxon>
        <taxon>Sapindales</taxon>
        <taxon>Rutaceae</taxon>
        <taxon>Aurantioideae</taxon>
        <taxon>Citrus</taxon>
    </lineage>
</organism>
<evidence type="ECO:0000313" key="1">
    <source>
        <dbReference type="EMBL" id="KAK9194536.1"/>
    </source>
</evidence>
<name>A0AAP0QMX9_9ROSI</name>
<protein>
    <submittedName>
        <fullName evidence="1">Uncharacterized protein</fullName>
    </submittedName>
</protein>
<dbReference type="AlphaFoldDB" id="A0AAP0QMX9"/>
<keyword evidence="2" id="KW-1185">Reference proteome</keyword>